<evidence type="ECO:0000256" key="1">
    <source>
        <dbReference type="SAM" id="Phobius"/>
    </source>
</evidence>
<reference evidence="2" key="1">
    <citation type="submission" date="2020-02" db="EMBL/GenBank/DDBJ databases">
        <authorList>
            <person name="Meier V. D."/>
        </authorList>
    </citation>
    <scope>NUCLEOTIDE SEQUENCE</scope>
    <source>
        <strain evidence="2">AVDCRST_MAG02</strain>
    </source>
</reference>
<keyword evidence="1" id="KW-0472">Membrane</keyword>
<feature type="transmembrane region" description="Helical" evidence="1">
    <location>
        <begin position="33"/>
        <end position="51"/>
    </location>
</feature>
<dbReference type="EMBL" id="CADCVH010000020">
    <property type="protein sequence ID" value="CAA9448537.1"/>
    <property type="molecule type" value="Genomic_DNA"/>
</dbReference>
<evidence type="ECO:0000313" key="2">
    <source>
        <dbReference type="EMBL" id="CAA9448537.1"/>
    </source>
</evidence>
<feature type="transmembrane region" description="Helical" evidence="1">
    <location>
        <begin position="7"/>
        <end position="27"/>
    </location>
</feature>
<proteinExistence type="predicted"/>
<protein>
    <submittedName>
        <fullName evidence="2">Uncharacterized protein</fullName>
    </submittedName>
</protein>
<sequence>MERSREALRVAAGLSLVAALAHVWAMPEHFAEWWGYGGFFLVVAVAQGLYVQALPHT</sequence>
<organism evidence="2">
    <name type="scientific">uncultured Rubrobacteraceae bacterium</name>
    <dbReference type="NCBI Taxonomy" id="349277"/>
    <lineage>
        <taxon>Bacteria</taxon>
        <taxon>Bacillati</taxon>
        <taxon>Actinomycetota</taxon>
        <taxon>Rubrobacteria</taxon>
        <taxon>Rubrobacterales</taxon>
        <taxon>Rubrobacteraceae</taxon>
        <taxon>environmental samples</taxon>
    </lineage>
</organism>
<dbReference type="AlphaFoldDB" id="A0A6J4QN41"/>
<keyword evidence="1" id="KW-0812">Transmembrane</keyword>
<name>A0A6J4QN41_9ACTN</name>
<gene>
    <name evidence="2" type="ORF">AVDCRST_MAG02-653</name>
</gene>
<keyword evidence="1" id="KW-1133">Transmembrane helix</keyword>
<accession>A0A6J4QN41</accession>